<accession>A0AAD9J9N3</accession>
<name>A0AAD9J9N3_9ANNE</name>
<dbReference type="FunFam" id="3.30.160.60:FF:002343">
    <property type="entry name" value="Zinc finger protein 33A"/>
    <property type="match status" value="2"/>
</dbReference>
<evidence type="ECO:0000256" key="10">
    <source>
        <dbReference type="SAM" id="MobiDB-lite"/>
    </source>
</evidence>
<evidence type="ECO:0000259" key="11">
    <source>
        <dbReference type="PROSITE" id="PS50097"/>
    </source>
</evidence>
<evidence type="ECO:0000256" key="9">
    <source>
        <dbReference type="PROSITE-ProRule" id="PRU00042"/>
    </source>
</evidence>
<evidence type="ECO:0000256" key="4">
    <source>
        <dbReference type="ARBA" id="ARBA00022833"/>
    </source>
</evidence>
<evidence type="ECO:0000259" key="12">
    <source>
        <dbReference type="PROSITE" id="PS50157"/>
    </source>
</evidence>
<keyword evidence="5" id="KW-0805">Transcription regulation</keyword>
<dbReference type="EMBL" id="JAODUP010000497">
    <property type="protein sequence ID" value="KAK2148440.1"/>
    <property type="molecule type" value="Genomic_DNA"/>
</dbReference>
<feature type="domain" description="BTB" evidence="11">
    <location>
        <begin position="29"/>
        <end position="92"/>
    </location>
</feature>
<dbReference type="InterPro" id="IPR000210">
    <property type="entry name" value="BTB/POZ_dom"/>
</dbReference>
<dbReference type="InterPro" id="IPR050758">
    <property type="entry name" value="Znf_C2H2-type"/>
</dbReference>
<dbReference type="Proteomes" id="UP001208570">
    <property type="component" value="Unassembled WGS sequence"/>
</dbReference>
<dbReference type="InterPro" id="IPR036236">
    <property type="entry name" value="Znf_C2H2_sf"/>
</dbReference>
<feature type="domain" description="C2H2-type" evidence="12">
    <location>
        <begin position="525"/>
        <end position="548"/>
    </location>
</feature>
<keyword evidence="2" id="KW-0677">Repeat</keyword>
<reference evidence="13" key="1">
    <citation type="journal article" date="2023" name="Mol. Biol. Evol.">
        <title>Third-Generation Sequencing Reveals the Adaptive Role of the Epigenome in Three Deep-Sea Polychaetes.</title>
        <authorList>
            <person name="Perez M."/>
            <person name="Aroh O."/>
            <person name="Sun Y."/>
            <person name="Lan Y."/>
            <person name="Juniper S.K."/>
            <person name="Young C.R."/>
            <person name="Angers B."/>
            <person name="Qian P.Y."/>
        </authorList>
    </citation>
    <scope>NUCLEOTIDE SEQUENCE</scope>
    <source>
        <strain evidence="13">P08H-3</strain>
    </source>
</reference>
<dbReference type="InterPro" id="IPR013087">
    <property type="entry name" value="Znf_C2H2_type"/>
</dbReference>
<organism evidence="13 14">
    <name type="scientific">Paralvinella palmiformis</name>
    <dbReference type="NCBI Taxonomy" id="53620"/>
    <lineage>
        <taxon>Eukaryota</taxon>
        <taxon>Metazoa</taxon>
        <taxon>Spiralia</taxon>
        <taxon>Lophotrochozoa</taxon>
        <taxon>Annelida</taxon>
        <taxon>Polychaeta</taxon>
        <taxon>Sedentaria</taxon>
        <taxon>Canalipalpata</taxon>
        <taxon>Terebellida</taxon>
        <taxon>Terebelliformia</taxon>
        <taxon>Alvinellidae</taxon>
        <taxon>Paralvinella</taxon>
    </lineage>
</organism>
<feature type="domain" description="C2H2-type" evidence="12">
    <location>
        <begin position="497"/>
        <end position="524"/>
    </location>
</feature>
<dbReference type="PROSITE" id="PS50097">
    <property type="entry name" value="BTB"/>
    <property type="match status" value="1"/>
</dbReference>
<dbReference type="SMART" id="SM00355">
    <property type="entry name" value="ZnF_C2H2"/>
    <property type="match status" value="8"/>
</dbReference>
<feature type="domain" description="C2H2-type" evidence="12">
    <location>
        <begin position="385"/>
        <end position="412"/>
    </location>
</feature>
<keyword evidence="3 9" id="KW-0863">Zinc-finger</keyword>
<gene>
    <name evidence="13" type="ORF">LSH36_497g00056</name>
</gene>
<evidence type="ECO:0000256" key="6">
    <source>
        <dbReference type="ARBA" id="ARBA00023125"/>
    </source>
</evidence>
<evidence type="ECO:0000256" key="8">
    <source>
        <dbReference type="ARBA" id="ARBA00023242"/>
    </source>
</evidence>
<evidence type="ECO:0000313" key="13">
    <source>
        <dbReference type="EMBL" id="KAK2148440.1"/>
    </source>
</evidence>
<sequence length="576" mass="65850">MEIFKLVCDSWSKRMLQDLSIMQKCGLMCDVKICLSDDVIFTHSCVLSAASPFLRSILEGTEAPELDFRDFPSKIIQEVIQFIYTGQIVIAKAEIYILYSVATHLHIPALISMLQTMVVADEKEAEQFSPTENDPKKYTSLEIKKAQEVTETAAFEKPDDDDELSKDDIVEISIKKAASGDEMTEDQMDEEDDNVSEEGFTSFVAVEVKNGGEVNMLDNILHSKGLHTEQPEENSTTSRISHSTEDRLVEVDQQLSQPVEYHCDKCNIAYVSSLHYYKHMHHKHGKALPIDIYIMVEKERKSRLGQNASSENDNEKPKKTKPPLRKKKCFRNQDNKNDNRFPSPANNQKEFARKNNIICGDCKRGFKSITSLKLHEIIHRDERPFKCKRCNQAFSQAGNLKVHERSHTGEKPFQCSQCGRSFGQSGHLKAHMRTHTGEKPFMCSVCGARFSSNSNLESHVRCHTGEKPYKCITCGKAFSQLGNLNAHQRSHTGIKPYRCSQCSKAFTALCNYQRHMKRHLVHRPFRCPDCGKGFVNNSEMRSHQRNKHMIIFDPDYHKKLGIHYPTKNRQNVVKLT</sequence>
<evidence type="ECO:0000256" key="7">
    <source>
        <dbReference type="ARBA" id="ARBA00023163"/>
    </source>
</evidence>
<dbReference type="GO" id="GO:0003677">
    <property type="term" value="F:DNA binding"/>
    <property type="evidence" value="ECO:0007669"/>
    <property type="project" value="UniProtKB-KW"/>
</dbReference>
<dbReference type="Pfam" id="PF00651">
    <property type="entry name" value="BTB"/>
    <property type="match status" value="1"/>
</dbReference>
<feature type="compositionally biased region" description="Basic residues" evidence="10">
    <location>
        <begin position="318"/>
        <end position="330"/>
    </location>
</feature>
<dbReference type="Pfam" id="PF00096">
    <property type="entry name" value="zf-C2H2"/>
    <property type="match status" value="6"/>
</dbReference>
<dbReference type="FunFam" id="3.30.160.60:FF:000196">
    <property type="entry name" value="Zinc finger protein 1026"/>
    <property type="match status" value="1"/>
</dbReference>
<evidence type="ECO:0000256" key="5">
    <source>
        <dbReference type="ARBA" id="ARBA00023015"/>
    </source>
</evidence>
<comment type="caution">
    <text evidence="13">The sequence shown here is derived from an EMBL/GenBank/DDBJ whole genome shotgun (WGS) entry which is preliminary data.</text>
</comment>
<protein>
    <submittedName>
        <fullName evidence="13">Uncharacterized protein</fullName>
    </submittedName>
</protein>
<evidence type="ECO:0000256" key="3">
    <source>
        <dbReference type="ARBA" id="ARBA00022771"/>
    </source>
</evidence>
<feature type="domain" description="C2H2-type" evidence="12">
    <location>
        <begin position="357"/>
        <end position="384"/>
    </location>
</feature>
<dbReference type="InterPro" id="IPR011333">
    <property type="entry name" value="SKP1/BTB/POZ_sf"/>
</dbReference>
<dbReference type="SUPFAM" id="SSF57667">
    <property type="entry name" value="beta-beta-alpha zinc fingers"/>
    <property type="match status" value="4"/>
</dbReference>
<feature type="domain" description="C2H2-type" evidence="12">
    <location>
        <begin position="441"/>
        <end position="468"/>
    </location>
</feature>
<dbReference type="FunFam" id="3.30.160.60:FF:001485">
    <property type="entry name" value="Krueppel-related zinc finger protein"/>
    <property type="match status" value="1"/>
</dbReference>
<evidence type="ECO:0000256" key="1">
    <source>
        <dbReference type="ARBA" id="ARBA00022723"/>
    </source>
</evidence>
<proteinExistence type="predicted"/>
<feature type="region of interest" description="Disordered" evidence="10">
    <location>
        <begin position="303"/>
        <end position="347"/>
    </location>
</feature>
<keyword evidence="6" id="KW-0238">DNA-binding</keyword>
<keyword evidence="4" id="KW-0862">Zinc</keyword>
<keyword evidence="1" id="KW-0479">Metal-binding</keyword>
<keyword evidence="14" id="KW-1185">Reference proteome</keyword>
<dbReference type="GO" id="GO:0008270">
    <property type="term" value="F:zinc ion binding"/>
    <property type="evidence" value="ECO:0007669"/>
    <property type="project" value="UniProtKB-KW"/>
</dbReference>
<dbReference type="FunFam" id="3.30.160.60:FF:000446">
    <property type="entry name" value="Zinc finger protein"/>
    <property type="match status" value="2"/>
</dbReference>
<dbReference type="PROSITE" id="PS00028">
    <property type="entry name" value="ZINC_FINGER_C2H2_1"/>
    <property type="match status" value="8"/>
</dbReference>
<dbReference type="AlphaFoldDB" id="A0AAD9J9N3"/>
<keyword evidence="7" id="KW-0804">Transcription</keyword>
<dbReference type="SMART" id="SM00225">
    <property type="entry name" value="BTB"/>
    <property type="match status" value="1"/>
</dbReference>
<feature type="domain" description="C2H2-type" evidence="12">
    <location>
        <begin position="413"/>
        <end position="440"/>
    </location>
</feature>
<dbReference type="PROSITE" id="PS50157">
    <property type="entry name" value="ZINC_FINGER_C2H2_2"/>
    <property type="match status" value="7"/>
</dbReference>
<dbReference type="Gene3D" id="3.30.710.10">
    <property type="entry name" value="Potassium Channel Kv1.1, Chain A"/>
    <property type="match status" value="1"/>
</dbReference>
<feature type="domain" description="C2H2-type" evidence="12">
    <location>
        <begin position="469"/>
        <end position="496"/>
    </location>
</feature>
<dbReference type="PANTHER" id="PTHR23234">
    <property type="entry name" value="ZNF44 PROTEIN"/>
    <property type="match status" value="1"/>
</dbReference>
<keyword evidence="8" id="KW-0539">Nucleus</keyword>
<dbReference type="Gene3D" id="3.30.160.60">
    <property type="entry name" value="Classic Zinc Finger"/>
    <property type="match status" value="7"/>
</dbReference>
<dbReference type="CDD" id="cd18186">
    <property type="entry name" value="BTB_POZ_ZBTB_KLHL-like"/>
    <property type="match status" value="1"/>
</dbReference>
<evidence type="ECO:0000256" key="2">
    <source>
        <dbReference type="ARBA" id="ARBA00022737"/>
    </source>
</evidence>
<evidence type="ECO:0000313" key="14">
    <source>
        <dbReference type="Proteomes" id="UP001208570"/>
    </source>
</evidence>
<dbReference type="PANTHER" id="PTHR23234:SF10">
    <property type="entry name" value="RIKEN CDNA 6720489N17 GENE-RELATED"/>
    <property type="match status" value="1"/>
</dbReference>
<dbReference type="SUPFAM" id="SSF54695">
    <property type="entry name" value="POZ domain"/>
    <property type="match status" value="1"/>
</dbReference>